<feature type="chain" id="PRO_5011741508" description="Phytase-like domain-containing protein" evidence="1">
    <location>
        <begin position="26"/>
        <end position="306"/>
    </location>
</feature>
<evidence type="ECO:0000256" key="1">
    <source>
        <dbReference type="SAM" id="SignalP"/>
    </source>
</evidence>
<dbReference type="AlphaFoldDB" id="A0A1G8ID95"/>
<organism evidence="2 3">
    <name type="scientific">Propionivibrio dicarboxylicus</name>
    <dbReference type="NCBI Taxonomy" id="83767"/>
    <lineage>
        <taxon>Bacteria</taxon>
        <taxon>Pseudomonadati</taxon>
        <taxon>Pseudomonadota</taxon>
        <taxon>Betaproteobacteria</taxon>
        <taxon>Rhodocyclales</taxon>
        <taxon>Rhodocyclaceae</taxon>
        <taxon>Propionivibrio</taxon>
    </lineage>
</organism>
<reference evidence="2 3" key="1">
    <citation type="submission" date="2016-10" db="EMBL/GenBank/DDBJ databases">
        <authorList>
            <person name="de Groot N.N."/>
        </authorList>
    </citation>
    <scope>NUCLEOTIDE SEQUENCE [LARGE SCALE GENOMIC DNA]</scope>
    <source>
        <strain evidence="2 3">DSM 5885</strain>
    </source>
</reference>
<keyword evidence="1" id="KW-0732">Signal</keyword>
<dbReference type="EMBL" id="FNCY01000014">
    <property type="protein sequence ID" value="SDI16866.1"/>
    <property type="molecule type" value="Genomic_DNA"/>
</dbReference>
<sequence>MAIRVHYAALTVLLAALSATVPAQAAPPLVTQPTYSYQLIDTFEVKGRQGVASDGNFYYVSGSKALYKYDKKGTLIQSNEAPFEGYPIAANHIGGIDVFNGEIFVSAENFMDGVGKDIQIAIHDAETLKLKRSFSFEPSSGQQEVSGICVDTDKRTVWMVSWVGEESGRYIYEYSLDTGKYLRKVHLQPPPQWIQGIHYWKGKLFVTADDGTADDEEPDNLYRIDVSDKSYAPVVREKVFTEVKRQGEIEAGGVDPKTGEFLVLFNRGSRIVLGMVKGFYPGYDREISEVYRFRLTPFPSGKHSKK</sequence>
<protein>
    <recommendedName>
        <fullName evidence="4">Phytase-like domain-containing protein</fullName>
    </recommendedName>
</protein>
<dbReference type="InterPro" id="IPR015943">
    <property type="entry name" value="WD40/YVTN_repeat-like_dom_sf"/>
</dbReference>
<evidence type="ECO:0000313" key="3">
    <source>
        <dbReference type="Proteomes" id="UP000198607"/>
    </source>
</evidence>
<dbReference type="InterPro" id="IPR011047">
    <property type="entry name" value="Quinoprotein_ADH-like_sf"/>
</dbReference>
<feature type="signal peptide" evidence="1">
    <location>
        <begin position="1"/>
        <end position="25"/>
    </location>
</feature>
<dbReference type="OrthoDB" id="9804931at2"/>
<proteinExistence type="predicted"/>
<accession>A0A1G8ID95</accession>
<dbReference type="Gene3D" id="2.130.10.10">
    <property type="entry name" value="YVTN repeat-like/Quinoprotein amine dehydrogenase"/>
    <property type="match status" value="1"/>
</dbReference>
<dbReference type="STRING" id="83767.SAMN05660652_02958"/>
<name>A0A1G8ID95_9RHOO</name>
<evidence type="ECO:0000313" key="2">
    <source>
        <dbReference type="EMBL" id="SDI16866.1"/>
    </source>
</evidence>
<dbReference type="Proteomes" id="UP000198607">
    <property type="component" value="Unassembled WGS sequence"/>
</dbReference>
<dbReference type="SUPFAM" id="SSF50998">
    <property type="entry name" value="Quinoprotein alcohol dehydrogenase-like"/>
    <property type="match status" value="1"/>
</dbReference>
<keyword evidence="3" id="KW-1185">Reference proteome</keyword>
<evidence type="ECO:0008006" key="4">
    <source>
        <dbReference type="Google" id="ProtNLM"/>
    </source>
</evidence>
<gene>
    <name evidence="2" type="ORF">SAMN05660652_02958</name>
</gene>
<dbReference type="RefSeq" id="WP_091938687.1">
    <property type="nucleotide sequence ID" value="NZ_FNCY01000014.1"/>
</dbReference>